<dbReference type="EnsemblMetazoa" id="CLYHEMT007157.2">
    <property type="protein sequence ID" value="CLYHEMP007157.2"/>
    <property type="gene ID" value="CLYHEMG007157"/>
</dbReference>
<sequence length="542" mass="62211">MMIYWLIYVVTSFHFFSIKANAIDGPSNCTNFPNVFQQLTTLDDKNAFLDAIKRECGNLPTYKYCGKPTLNKLRMGYHQNISFHHDFYLNVRMLDHSYQENQCLGLIMEMDYVFNGTRIVKKQLITKELMKDYRREAGKDYLVDYNTTFTFQIAQIPTGWKAVVSRTTLTKCVSFMWMVYGEHKEAGSHAYYDPKKCITSKPTEYAEKLCSNQTDGGPFKYQDMKKAVFEHCKRSTTTTLQGGGVTTENPQEHRVVVISIVAGVVTAIAILVLAFVLFRKRGCTRLLNSSRHVYNIENPVENPNILLINQPGCLVLKEIVEKLSLYLKSHGANVKVMLEDDGHEIDLAGGIPAFLTRNISQHHFVLMLFSKNFEGSQHRHREVFDKSSHLIESFTCDEANMNIHLCALFLENSDIRLIPQNLLALKMSRFNMPRDLGNLSQSLIKPDVSQLDRHLHENKHLFKKELCSLLKEYKQDSHDDCKTHLCEKGKIVDPSNGAAFSEVWTITTNQMQKLDIDENANEIHLPDADPESRCRDWNVENC</sequence>
<evidence type="ECO:0000256" key="1">
    <source>
        <dbReference type="SAM" id="Phobius"/>
    </source>
</evidence>
<keyword evidence="1" id="KW-0472">Membrane</keyword>
<proteinExistence type="predicted"/>
<reference evidence="3" key="1">
    <citation type="submission" date="2021-01" db="UniProtKB">
        <authorList>
            <consortium name="EnsemblMetazoa"/>
        </authorList>
    </citation>
    <scope>IDENTIFICATION</scope>
</reference>
<evidence type="ECO:0000256" key="2">
    <source>
        <dbReference type="SAM" id="SignalP"/>
    </source>
</evidence>
<protein>
    <submittedName>
        <fullName evidence="3">Uncharacterized protein</fullName>
    </submittedName>
</protein>
<evidence type="ECO:0000313" key="4">
    <source>
        <dbReference type="Proteomes" id="UP000594262"/>
    </source>
</evidence>
<keyword evidence="1" id="KW-1133">Transmembrane helix</keyword>
<organism evidence="3 4">
    <name type="scientific">Clytia hemisphaerica</name>
    <dbReference type="NCBI Taxonomy" id="252671"/>
    <lineage>
        <taxon>Eukaryota</taxon>
        <taxon>Metazoa</taxon>
        <taxon>Cnidaria</taxon>
        <taxon>Hydrozoa</taxon>
        <taxon>Hydroidolina</taxon>
        <taxon>Leptothecata</taxon>
        <taxon>Obeliida</taxon>
        <taxon>Clytiidae</taxon>
        <taxon>Clytia</taxon>
    </lineage>
</organism>
<name>A0A7M5V3Y5_9CNID</name>
<feature type="transmembrane region" description="Helical" evidence="1">
    <location>
        <begin position="255"/>
        <end position="278"/>
    </location>
</feature>
<feature type="chain" id="PRO_5029470963" evidence="2">
    <location>
        <begin position="23"/>
        <end position="542"/>
    </location>
</feature>
<keyword evidence="1" id="KW-0812">Transmembrane</keyword>
<dbReference type="AlphaFoldDB" id="A0A7M5V3Y5"/>
<dbReference type="OrthoDB" id="10262360at2759"/>
<keyword evidence="4" id="KW-1185">Reference proteome</keyword>
<dbReference type="Proteomes" id="UP000594262">
    <property type="component" value="Unplaced"/>
</dbReference>
<accession>A0A7M5V3Y5</accession>
<keyword evidence="2" id="KW-0732">Signal</keyword>
<feature type="signal peptide" evidence="2">
    <location>
        <begin position="1"/>
        <end position="22"/>
    </location>
</feature>
<evidence type="ECO:0000313" key="3">
    <source>
        <dbReference type="EnsemblMetazoa" id="CLYHEMP007157.2"/>
    </source>
</evidence>